<reference evidence="2 3" key="1">
    <citation type="submission" date="2014-04" db="EMBL/GenBank/DDBJ databases">
        <authorList>
            <person name="Sears C."/>
            <person name="Carroll K."/>
            <person name="Sack B.R."/>
            <person name="Qadri F."/>
            <person name="Myers L.L."/>
            <person name="Chung G.-T."/>
            <person name="Escheverria P."/>
            <person name="Fraser C.M."/>
            <person name="Sadzewicz L."/>
            <person name="Shefchek K.A."/>
            <person name="Tallon L."/>
            <person name="Das S.P."/>
            <person name="Daugherty S."/>
            <person name="Mongodin E.F."/>
        </authorList>
    </citation>
    <scope>NUCLEOTIDE SEQUENCE [LARGE SCALE GENOMIC DNA]</scope>
    <source>
        <strain evidence="2 3">3776 D15 i</strain>
    </source>
</reference>
<sequence>MKSVKLASILFYLNSVFVVSCFVSCGSSPTEASSLLTADIRGGMDKPGLLGLGDEIKGVTFVPLEVTTDDASLIDGVYDYAVTDRYIYVLPVKEPRIVLFDRQGRFIRTLVKEGQGPGEFSGILPCIQVDERNDRLFLFSNNRVWEYTLEGEFIGQSTHEYSVIYMRHIGKDRFAAISFPFQPFNGGGFGLGLFSRKGDTIAIKNDFYSFLLPHEKSGFTTSIAPAYSDAQNSVLFKTGSNDTVFSISADRISATCVLDLKNSDAEVIRLLDVTDMSNLRIEKKDPKDIFVQDMIEFPAHYYFRLLYNQGYYIASVDKKTGKTLVEKCEMPGSIYELADANLQHGMQGTRSYRNFPVWGRVIKDELVQVVTPYELNLYKSLRSITIPQELDLKGEEGNPVFVFYSLKQPL</sequence>
<dbReference type="Pfam" id="PF17170">
    <property type="entry name" value="DUF5128"/>
    <property type="match status" value="1"/>
</dbReference>
<dbReference type="RefSeq" id="WP_036616362.1">
    <property type="nucleotide sequence ID" value="NZ_JNHK01000097.1"/>
</dbReference>
<feature type="chain" id="PRO_5044313867" description="6-bladed beta-propeller" evidence="1">
    <location>
        <begin position="21"/>
        <end position="410"/>
    </location>
</feature>
<proteinExistence type="predicted"/>
<evidence type="ECO:0000313" key="2">
    <source>
        <dbReference type="EMBL" id="KDS34814.1"/>
    </source>
</evidence>
<dbReference type="AlphaFoldDB" id="A0AB34L946"/>
<gene>
    <name evidence="2" type="ORF">M091_2928</name>
</gene>
<protein>
    <recommendedName>
        <fullName evidence="4">6-bladed beta-propeller</fullName>
    </recommendedName>
</protein>
<accession>A0AB34L946</accession>
<organism evidence="2 3">
    <name type="scientific">Parabacteroides distasonis str. 3776 D15 i</name>
    <dbReference type="NCBI Taxonomy" id="1339342"/>
    <lineage>
        <taxon>Bacteria</taxon>
        <taxon>Pseudomonadati</taxon>
        <taxon>Bacteroidota</taxon>
        <taxon>Bacteroidia</taxon>
        <taxon>Bacteroidales</taxon>
        <taxon>Tannerellaceae</taxon>
        <taxon>Parabacteroides</taxon>
    </lineage>
</organism>
<dbReference type="Proteomes" id="UP000027850">
    <property type="component" value="Unassembled WGS sequence"/>
</dbReference>
<dbReference type="Gene3D" id="2.120.10.30">
    <property type="entry name" value="TolB, C-terminal domain"/>
    <property type="match status" value="1"/>
</dbReference>
<comment type="caution">
    <text evidence="2">The sequence shown here is derived from an EMBL/GenBank/DDBJ whole genome shotgun (WGS) entry which is preliminary data.</text>
</comment>
<keyword evidence="1" id="KW-0732">Signal</keyword>
<evidence type="ECO:0000313" key="3">
    <source>
        <dbReference type="Proteomes" id="UP000027850"/>
    </source>
</evidence>
<feature type="signal peptide" evidence="1">
    <location>
        <begin position="1"/>
        <end position="20"/>
    </location>
</feature>
<dbReference type="EMBL" id="JNHK01000097">
    <property type="protein sequence ID" value="KDS34814.1"/>
    <property type="molecule type" value="Genomic_DNA"/>
</dbReference>
<name>A0AB34L946_PARDI</name>
<dbReference type="PROSITE" id="PS51257">
    <property type="entry name" value="PROKAR_LIPOPROTEIN"/>
    <property type="match status" value="1"/>
</dbReference>
<evidence type="ECO:0008006" key="4">
    <source>
        <dbReference type="Google" id="ProtNLM"/>
    </source>
</evidence>
<evidence type="ECO:0000256" key="1">
    <source>
        <dbReference type="SAM" id="SignalP"/>
    </source>
</evidence>
<dbReference type="InterPro" id="IPR011042">
    <property type="entry name" value="6-blade_b-propeller_TolB-like"/>
</dbReference>